<feature type="region of interest" description="Disordered" evidence="7">
    <location>
        <begin position="66"/>
        <end position="122"/>
    </location>
</feature>
<dbReference type="FunFam" id="1.20.5.170:FF:000020">
    <property type="entry name" value="BZIP transcription factor"/>
    <property type="match status" value="1"/>
</dbReference>
<protein>
    <submittedName>
        <fullName evidence="10">Light-inducible CPRF2</fullName>
    </submittedName>
</protein>
<dbReference type="InterPro" id="IPR004827">
    <property type="entry name" value="bZIP"/>
</dbReference>
<feature type="region of interest" description="Disordered" evidence="7">
    <location>
        <begin position="204"/>
        <end position="239"/>
    </location>
</feature>
<evidence type="ECO:0000256" key="4">
    <source>
        <dbReference type="ARBA" id="ARBA00023125"/>
    </source>
</evidence>
<gene>
    <name evidence="10" type="ORF">OLEA9_A043415</name>
</gene>
<keyword evidence="11" id="KW-1185">Reference proteome</keyword>
<dbReference type="OrthoDB" id="664875at2759"/>
<dbReference type="EMBL" id="CACTIH010000020">
    <property type="protein sequence ID" value="CAA2934868.1"/>
    <property type="molecule type" value="Genomic_DNA"/>
</dbReference>
<feature type="compositionally biased region" description="Polar residues" evidence="7">
    <location>
        <begin position="395"/>
        <end position="412"/>
    </location>
</feature>
<evidence type="ECO:0000256" key="8">
    <source>
        <dbReference type="SAM" id="Phobius"/>
    </source>
</evidence>
<dbReference type="PANTHER" id="PTHR46408:SF10">
    <property type="entry name" value="BASIC LEUCINE ZIPPER 63"/>
    <property type="match status" value="1"/>
</dbReference>
<dbReference type="AlphaFoldDB" id="A0A8S0PAP6"/>
<evidence type="ECO:0000256" key="6">
    <source>
        <dbReference type="ARBA" id="ARBA00023242"/>
    </source>
</evidence>
<evidence type="ECO:0000256" key="3">
    <source>
        <dbReference type="ARBA" id="ARBA00023015"/>
    </source>
</evidence>
<feature type="region of interest" description="Disordered" evidence="7">
    <location>
        <begin position="443"/>
        <end position="462"/>
    </location>
</feature>
<dbReference type="PANTHER" id="PTHR46408">
    <property type="entry name" value="BASIC LEUCINE ZIPPER 63"/>
    <property type="match status" value="1"/>
</dbReference>
<dbReference type="InterPro" id="IPR046347">
    <property type="entry name" value="bZIP_sf"/>
</dbReference>
<dbReference type="GO" id="GO:0005634">
    <property type="term" value="C:nucleus"/>
    <property type="evidence" value="ECO:0007669"/>
    <property type="project" value="UniProtKB-SubCell"/>
</dbReference>
<keyword evidence="8" id="KW-1133">Transmembrane helix</keyword>
<evidence type="ECO:0000259" key="9">
    <source>
        <dbReference type="PROSITE" id="PS50217"/>
    </source>
</evidence>
<keyword evidence="5" id="KW-0804">Transcription</keyword>
<dbReference type="Gramene" id="OE9A043415T1">
    <property type="protein sequence ID" value="OE9A043415C1"/>
    <property type="gene ID" value="OE9A043415"/>
</dbReference>
<keyword evidence="8" id="KW-0812">Transmembrane</keyword>
<dbReference type="GO" id="GO:0003677">
    <property type="term" value="F:DNA binding"/>
    <property type="evidence" value="ECO:0007669"/>
    <property type="project" value="UniProtKB-KW"/>
</dbReference>
<evidence type="ECO:0000256" key="7">
    <source>
        <dbReference type="SAM" id="MobiDB-lite"/>
    </source>
</evidence>
<sequence length="462" mass="49789">MDSVFSVDEIADHFWSPQPPPKEEHEESSASATTPAGSSSSNNKKMMMNRSSSEWAFQRFLQEASALDDSSSQQLAMDKGSHPPPSCSATTSNDVDFNIKSNDSNNRKTAAGSVVPPPTNIPADSEEYQVLLKSRLELACAAVALTRANNLKLQDSASAAPGNGPQASQVRLKGAGHVSSVGEDKDASGTLGLSCLPAVPKKSGAQVKSTTSGSSGEQSDDDEGEGETETTLNMDPADAKRVRRMLSNRESARRSRRRKQAHLTELETQVYFLSLIIFIYHGILMICLLRYSSCFFQVSQLRVENSSLMKKLSDISQKYNEAAVDNRVLKADVETLRAKVKMAEEAVKRVTGLGPLFQSMSEISTMGMPSFAGSPSDTSADAAVPVQVLDDTKQCYHQSSTSTGDPRFQNGSIDIPPADNVQQNDAAGARNKMGRTVSMQRISSLEHLQKRIRGGTGSSGEQ</sequence>
<evidence type="ECO:0000256" key="2">
    <source>
        <dbReference type="ARBA" id="ARBA00007163"/>
    </source>
</evidence>
<dbReference type="Pfam" id="PF00170">
    <property type="entry name" value="bZIP_1"/>
    <property type="match status" value="1"/>
</dbReference>
<reference evidence="10 11" key="1">
    <citation type="submission" date="2019-12" db="EMBL/GenBank/DDBJ databases">
        <authorList>
            <person name="Alioto T."/>
            <person name="Alioto T."/>
            <person name="Gomez Garrido J."/>
        </authorList>
    </citation>
    <scope>NUCLEOTIDE SEQUENCE [LARGE SCALE GENOMIC DNA]</scope>
</reference>
<comment type="caution">
    <text evidence="10">The sequence shown here is derived from an EMBL/GenBank/DDBJ whole genome shotgun (WGS) entry which is preliminary data.</text>
</comment>
<evidence type="ECO:0000313" key="11">
    <source>
        <dbReference type="Proteomes" id="UP000594638"/>
    </source>
</evidence>
<feature type="transmembrane region" description="Helical" evidence="8">
    <location>
        <begin position="270"/>
        <end position="291"/>
    </location>
</feature>
<dbReference type="PROSITE" id="PS50217">
    <property type="entry name" value="BZIP"/>
    <property type="match status" value="1"/>
</dbReference>
<dbReference type="Gene3D" id="1.20.5.170">
    <property type="match status" value="1"/>
</dbReference>
<dbReference type="GO" id="GO:0046983">
    <property type="term" value="F:protein dimerization activity"/>
    <property type="evidence" value="ECO:0007669"/>
    <property type="project" value="UniProtKB-ARBA"/>
</dbReference>
<feature type="compositionally biased region" description="Acidic residues" evidence="7">
    <location>
        <begin position="218"/>
        <end position="228"/>
    </location>
</feature>
<keyword evidence="3" id="KW-0805">Transcription regulation</keyword>
<evidence type="ECO:0000256" key="1">
    <source>
        <dbReference type="ARBA" id="ARBA00004123"/>
    </source>
</evidence>
<accession>A0A8S0PAP6</accession>
<feature type="region of interest" description="Disordered" evidence="7">
    <location>
        <begin position="155"/>
        <end position="186"/>
    </location>
</feature>
<feature type="region of interest" description="Disordered" evidence="7">
    <location>
        <begin position="395"/>
        <end position="423"/>
    </location>
</feature>
<keyword evidence="8" id="KW-0472">Membrane</keyword>
<evidence type="ECO:0000256" key="5">
    <source>
        <dbReference type="ARBA" id="ARBA00023163"/>
    </source>
</evidence>
<dbReference type="InterPro" id="IPR020983">
    <property type="entry name" value="Basic_leucine-zipper_C"/>
</dbReference>
<proteinExistence type="inferred from homology"/>
<dbReference type="Pfam" id="PF12498">
    <property type="entry name" value="bZIP_C"/>
    <property type="match status" value="1"/>
</dbReference>
<feature type="domain" description="BZIP" evidence="9">
    <location>
        <begin position="238"/>
        <end position="274"/>
    </location>
</feature>
<comment type="similarity">
    <text evidence="2">Belongs to the bZIP family.</text>
</comment>
<dbReference type="SUPFAM" id="SSF57959">
    <property type="entry name" value="Leucine zipper domain"/>
    <property type="match status" value="1"/>
</dbReference>
<feature type="compositionally biased region" description="Low complexity" evidence="7">
    <location>
        <begin position="29"/>
        <end position="49"/>
    </location>
</feature>
<feature type="compositionally biased region" description="Polar residues" evidence="7">
    <location>
        <begin position="87"/>
        <end position="108"/>
    </location>
</feature>
<name>A0A8S0PAP6_OLEEU</name>
<organism evidence="10 11">
    <name type="scientific">Olea europaea subsp. europaea</name>
    <dbReference type="NCBI Taxonomy" id="158383"/>
    <lineage>
        <taxon>Eukaryota</taxon>
        <taxon>Viridiplantae</taxon>
        <taxon>Streptophyta</taxon>
        <taxon>Embryophyta</taxon>
        <taxon>Tracheophyta</taxon>
        <taxon>Spermatophyta</taxon>
        <taxon>Magnoliopsida</taxon>
        <taxon>eudicotyledons</taxon>
        <taxon>Gunneridae</taxon>
        <taxon>Pentapetalae</taxon>
        <taxon>asterids</taxon>
        <taxon>lamiids</taxon>
        <taxon>Lamiales</taxon>
        <taxon>Oleaceae</taxon>
        <taxon>Oleeae</taxon>
        <taxon>Olea</taxon>
    </lineage>
</organism>
<dbReference type="Proteomes" id="UP000594638">
    <property type="component" value="Unassembled WGS sequence"/>
</dbReference>
<dbReference type="PROSITE" id="PS00036">
    <property type="entry name" value="BZIP_BASIC"/>
    <property type="match status" value="1"/>
</dbReference>
<dbReference type="SMART" id="SM00338">
    <property type="entry name" value="BRLZ"/>
    <property type="match status" value="1"/>
</dbReference>
<evidence type="ECO:0000313" key="10">
    <source>
        <dbReference type="EMBL" id="CAA2934868.1"/>
    </source>
</evidence>
<keyword evidence="4" id="KW-0238">DNA-binding</keyword>
<feature type="region of interest" description="Disordered" evidence="7">
    <location>
        <begin position="1"/>
        <end position="49"/>
    </location>
</feature>
<dbReference type="GO" id="GO:0003700">
    <property type="term" value="F:DNA-binding transcription factor activity"/>
    <property type="evidence" value="ECO:0007669"/>
    <property type="project" value="InterPro"/>
</dbReference>
<keyword evidence="6" id="KW-0539">Nucleus</keyword>
<comment type="subcellular location">
    <subcellularLocation>
        <location evidence="1">Nucleus</location>
    </subcellularLocation>
</comment>